<dbReference type="RefSeq" id="WP_344726756.1">
    <property type="nucleotide sequence ID" value="NZ_BAAAUS010000039.1"/>
</dbReference>
<dbReference type="Proteomes" id="UP001597114">
    <property type="component" value="Unassembled WGS sequence"/>
</dbReference>
<feature type="compositionally biased region" description="Basic and acidic residues" evidence="1">
    <location>
        <begin position="1"/>
        <end position="11"/>
    </location>
</feature>
<organism evidence="2 3">
    <name type="scientific">Pseudonocardia yunnanensis</name>
    <dbReference type="NCBI Taxonomy" id="58107"/>
    <lineage>
        <taxon>Bacteria</taxon>
        <taxon>Bacillati</taxon>
        <taxon>Actinomycetota</taxon>
        <taxon>Actinomycetes</taxon>
        <taxon>Pseudonocardiales</taxon>
        <taxon>Pseudonocardiaceae</taxon>
        <taxon>Pseudonocardia</taxon>
    </lineage>
</organism>
<proteinExistence type="predicted"/>
<dbReference type="EMBL" id="JBHUCO010000072">
    <property type="protein sequence ID" value="MFD1523955.1"/>
    <property type="molecule type" value="Genomic_DNA"/>
</dbReference>
<gene>
    <name evidence="2" type="ORF">ACFSJD_41160</name>
</gene>
<keyword evidence="3" id="KW-1185">Reference proteome</keyword>
<comment type="caution">
    <text evidence="2">The sequence shown here is derived from an EMBL/GenBank/DDBJ whole genome shotgun (WGS) entry which is preliminary data.</text>
</comment>
<evidence type="ECO:0000256" key="1">
    <source>
        <dbReference type="SAM" id="MobiDB-lite"/>
    </source>
</evidence>
<reference evidence="3" key="1">
    <citation type="journal article" date="2019" name="Int. J. Syst. Evol. Microbiol.">
        <title>The Global Catalogue of Microorganisms (GCM) 10K type strain sequencing project: providing services to taxonomists for standard genome sequencing and annotation.</title>
        <authorList>
            <consortium name="The Broad Institute Genomics Platform"/>
            <consortium name="The Broad Institute Genome Sequencing Center for Infectious Disease"/>
            <person name="Wu L."/>
            <person name="Ma J."/>
        </authorList>
    </citation>
    <scope>NUCLEOTIDE SEQUENCE [LARGE SCALE GENOMIC DNA]</scope>
    <source>
        <strain evidence="3">CCM 7043</strain>
    </source>
</reference>
<feature type="region of interest" description="Disordered" evidence="1">
    <location>
        <begin position="1"/>
        <end position="24"/>
    </location>
</feature>
<protein>
    <submittedName>
        <fullName evidence="2">Uncharacterized protein</fullName>
    </submittedName>
</protein>
<evidence type="ECO:0000313" key="2">
    <source>
        <dbReference type="EMBL" id="MFD1523955.1"/>
    </source>
</evidence>
<name>A0ABW4FD22_9PSEU</name>
<accession>A0ABW4FD22</accession>
<sequence>MGRTEPRDDQSRPPGVRRGQAVGAASIDGNIDTRAAVSAAGAIVGEEDLLIATIVKTAA</sequence>
<evidence type="ECO:0000313" key="3">
    <source>
        <dbReference type="Proteomes" id="UP001597114"/>
    </source>
</evidence>